<evidence type="ECO:0000256" key="3">
    <source>
        <dbReference type="ARBA" id="ARBA00023125"/>
    </source>
</evidence>
<feature type="region of interest" description="Disordered" evidence="4">
    <location>
        <begin position="762"/>
        <end position="785"/>
    </location>
</feature>
<keyword evidence="3" id="KW-0238">DNA-binding</keyword>
<reference evidence="6" key="1">
    <citation type="journal article" date="2021" name="Proc. Natl. Acad. Sci. U.S.A.">
        <title>Three genomes in the algal genus Volvox reveal the fate of a haploid sex-determining region after a transition to homothallism.</title>
        <authorList>
            <person name="Yamamoto K."/>
            <person name="Hamaji T."/>
            <person name="Kawai-Toyooka H."/>
            <person name="Matsuzaki R."/>
            <person name="Takahashi F."/>
            <person name="Nishimura Y."/>
            <person name="Kawachi M."/>
            <person name="Noguchi H."/>
            <person name="Minakuchi Y."/>
            <person name="Umen J.G."/>
            <person name="Toyoda A."/>
            <person name="Nozaki H."/>
        </authorList>
    </citation>
    <scope>NUCLEOTIDE SEQUENCE</scope>
    <source>
        <strain evidence="6">NIES-3786</strain>
    </source>
</reference>
<evidence type="ECO:0000313" key="6">
    <source>
        <dbReference type="EMBL" id="GIL83849.1"/>
    </source>
</evidence>
<dbReference type="InterPro" id="IPR038969">
    <property type="entry name" value="FEN"/>
</dbReference>
<feature type="compositionally biased region" description="Low complexity" evidence="4">
    <location>
        <begin position="129"/>
        <end position="141"/>
    </location>
</feature>
<dbReference type="InterPro" id="IPR029060">
    <property type="entry name" value="PIN-like_dom_sf"/>
</dbReference>
<gene>
    <name evidence="6" type="ORF">Vretifemale_12584</name>
</gene>
<name>A0A8J4CIL0_9CHLO</name>
<feature type="compositionally biased region" description="Polar residues" evidence="4">
    <location>
        <begin position="173"/>
        <end position="182"/>
    </location>
</feature>
<dbReference type="InterPro" id="IPR020046">
    <property type="entry name" value="5-3_exonucl_a-hlix_arch_N"/>
</dbReference>
<dbReference type="SMART" id="SM00475">
    <property type="entry name" value="53EXOc"/>
    <property type="match status" value="1"/>
</dbReference>
<dbReference type="Pfam" id="PF02739">
    <property type="entry name" value="5_3_exonuc_N"/>
    <property type="match status" value="2"/>
</dbReference>
<dbReference type="InterPro" id="IPR002421">
    <property type="entry name" value="5-3_exonuclease"/>
</dbReference>
<keyword evidence="7" id="KW-1185">Reference proteome</keyword>
<keyword evidence="2" id="KW-0378">Hydrolase</keyword>
<evidence type="ECO:0000313" key="7">
    <source>
        <dbReference type="Proteomes" id="UP000747110"/>
    </source>
</evidence>
<evidence type="ECO:0000256" key="2">
    <source>
        <dbReference type="ARBA" id="ARBA00022801"/>
    </source>
</evidence>
<dbReference type="Gene3D" id="3.40.50.1010">
    <property type="entry name" value="5'-nuclease"/>
    <property type="match status" value="2"/>
</dbReference>
<dbReference type="InterPro" id="IPR020045">
    <property type="entry name" value="DNA_polI_H3TH"/>
</dbReference>
<dbReference type="SUPFAM" id="SSF47807">
    <property type="entry name" value="5' to 3' exonuclease, C-terminal subdomain"/>
    <property type="match status" value="1"/>
</dbReference>
<dbReference type="OrthoDB" id="275278at2759"/>
<dbReference type="CDD" id="cd09898">
    <property type="entry name" value="H3TH_53EXO"/>
    <property type="match status" value="1"/>
</dbReference>
<evidence type="ECO:0000256" key="1">
    <source>
        <dbReference type="ARBA" id="ARBA00022722"/>
    </source>
</evidence>
<dbReference type="SMART" id="SM00279">
    <property type="entry name" value="HhH2"/>
    <property type="match status" value="1"/>
</dbReference>
<feature type="domain" description="5'-3' exonuclease" evidence="5">
    <location>
        <begin position="216"/>
        <end position="666"/>
    </location>
</feature>
<organism evidence="6 7">
    <name type="scientific">Volvox reticuliferus</name>
    <dbReference type="NCBI Taxonomy" id="1737510"/>
    <lineage>
        <taxon>Eukaryota</taxon>
        <taxon>Viridiplantae</taxon>
        <taxon>Chlorophyta</taxon>
        <taxon>core chlorophytes</taxon>
        <taxon>Chlorophyceae</taxon>
        <taxon>CS clade</taxon>
        <taxon>Chlamydomonadales</taxon>
        <taxon>Volvocaceae</taxon>
        <taxon>Volvox</taxon>
    </lineage>
</organism>
<dbReference type="GO" id="GO:0033567">
    <property type="term" value="P:DNA replication, Okazaki fragment processing"/>
    <property type="evidence" value="ECO:0007669"/>
    <property type="project" value="InterPro"/>
</dbReference>
<dbReference type="GO" id="GO:0003677">
    <property type="term" value="F:DNA binding"/>
    <property type="evidence" value="ECO:0007669"/>
    <property type="project" value="UniProtKB-KW"/>
</dbReference>
<feature type="region of interest" description="Disordered" evidence="4">
    <location>
        <begin position="493"/>
        <end position="553"/>
    </location>
</feature>
<dbReference type="Gene3D" id="1.10.150.20">
    <property type="entry name" value="5' to 3' exonuclease, C-terminal subdomain"/>
    <property type="match status" value="1"/>
</dbReference>
<evidence type="ECO:0000256" key="4">
    <source>
        <dbReference type="SAM" id="MobiDB-lite"/>
    </source>
</evidence>
<sequence length="785" mass="81754">MYFTAWISAIGGMLSSSMGPVQFCLAPISCRSSLTTLTSRFVPSIKPDAPGTLRGLQARPSNSTIEPNFCYQQQKDCLGGRSCGALPSTATSSAICPPRFRSGKDTSSQTSRAPAKPRPRFRNSIFEPAEQLQQTETLATTSDFTVASPPKPRTRRSKNFGAEQVAPKPFPAQSPSDSGDGAITQQLDATVVRRATATQPSQAAEATVRQTTAAAGILLIVDGNYLANRSFFGYGRVRGLSTSTGTPTSVTYGVMRVLQAALRRVQPTSLAVVFDPPGPTFRSALSLIEPVAAAAGGRGIAAAELVQQGRLDWKAAAAAEVAAAPASYLHPSGSFLPPPPPPPPLLTTHVATAAASGDLLHMQPPALRCLTSTAGLAAMLAAALGPELAEVLSLTEPAGPAAVATFEPSYKAGRASKGGEFYSDLMNLQRLLGLMSVTPLSRPWLEADDLAGLLVQQAVQKGMAVRILSGDRDLMQLVSDPWDVAMLYPTASLPERTSSSSPSGSPPSADTASLSTANAEAASARRAGTSPPPPRSRLQRAGTAGRAGGGTATDFPFVELREADVVSALGVAPALVPDYKALTGDASDRLPGVAGIGPKTAVELLALYGNLAGVHCAAAVRTSKLSSKRRAALQDALPASQYTVTMARVLGSPGAPVLPAGVLSEQHLDRLQLRGFDPGLVVRAVLDLEMQSLARSVSLDGELWTLLGGGREAVTTEKLPTTCTSFQQGQAREEARWQYCGHSGTDAFCGCRAPVGAIADEVESRGGPKSYPAQGEPPSRIRGMR</sequence>
<proteinExistence type="predicted"/>
<dbReference type="SUPFAM" id="SSF88723">
    <property type="entry name" value="PIN domain-like"/>
    <property type="match status" value="2"/>
</dbReference>
<dbReference type="GO" id="GO:0008409">
    <property type="term" value="F:5'-3' exonuclease activity"/>
    <property type="evidence" value="ECO:0007669"/>
    <property type="project" value="InterPro"/>
</dbReference>
<dbReference type="GO" id="GO:0017108">
    <property type="term" value="F:5'-flap endonuclease activity"/>
    <property type="evidence" value="ECO:0007669"/>
    <property type="project" value="InterPro"/>
</dbReference>
<accession>A0A8J4CIL0</accession>
<evidence type="ECO:0000259" key="5">
    <source>
        <dbReference type="SMART" id="SM00475"/>
    </source>
</evidence>
<dbReference type="Proteomes" id="UP000747110">
    <property type="component" value="Unassembled WGS sequence"/>
</dbReference>
<feature type="compositionally biased region" description="Low complexity" evidence="4">
    <location>
        <begin position="493"/>
        <end position="529"/>
    </location>
</feature>
<dbReference type="InterPro" id="IPR036279">
    <property type="entry name" value="5-3_exonuclease_C_sf"/>
</dbReference>
<dbReference type="AlphaFoldDB" id="A0A8J4CIL0"/>
<dbReference type="EMBL" id="BNCP01000028">
    <property type="protein sequence ID" value="GIL83849.1"/>
    <property type="molecule type" value="Genomic_DNA"/>
</dbReference>
<dbReference type="Pfam" id="PF01367">
    <property type="entry name" value="5_3_exonuc"/>
    <property type="match status" value="1"/>
</dbReference>
<dbReference type="PANTHER" id="PTHR42646:SF2">
    <property type="entry name" value="5'-3' EXONUCLEASE FAMILY PROTEIN"/>
    <property type="match status" value="1"/>
</dbReference>
<feature type="region of interest" description="Disordered" evidence="4">
    <location>
        <begin position="94"/>
        <end position="182"/>
    </location>
</feature>
<dbReference type="PANTHER" id="PTHR42646">
    <property type="entry name" value="FLAP ENDONUCLEASE XNI"/>
    <property type="match status" value="1"/>
</dbReference>
<protein>
    <recommendedName>
        <fullName evidence="5">5'-3' exonuclease domain-containing protein</fullName>
    </recommendedName>
</protein>
<keyword evidence="1" id="KW-0540">Nuclease</keyword>
<dbReference type="InterPro" id="IPR008918">
    <property type="entry name" value="HhH2"/>
</dbReference>
<comment type="caution">
    <text evidence="6">The sequence shown here is derived from an EMBL/GenBank/DDBJ whole genome shotgun (WGS) entry which is preliminary data.</text>
</comment>
<dbReference type="CDD" id="cd09859">
    <property type="entry name" value="PIN_53EXO"/>
    <property type="match status" value="1"/>
</dbReference>